<dbReference type="Gene3D" id="3.40.50.720">
    <property type="entry name" value="NAD(P)-binding Rossmann-like Domain"/>
    <property type="match status" value="1"/>
</dbReference>
<sequence length="316" mass="35020">MRILVTGGAGFIGSHVVDRYIGLGHEVTVVDNLLAGKEKYLNPEAKFYQLDIRHQQELEQVFRKGQFEIVNHHAAQIDVRKSVRDPLSDADINICGSLILLEGSLKYKVRKFIFASSGGAVYGEPLYLPVDEDHPIDPGSPYGVSKHTLEHYLHLYSALYGLKYTALRYSNVYGPRQDYSGEAGVIAIFISRMLSNDDLTINGDGEQIRDYIYVDDVVDANVKALGGGDGEILNIGTGRGISVNTVFAKLKAMLGYRKDPLPAPLPLGDLRKIYLDNRKAKTSLGWQLKTSFEEGLVKTVQWFNSPAEKSPSVSKE</sequence>
<comment type="similarity">
    <text evidence="1">Belongs to the NAD(P)-dependent epimerase/dehydratase family.</text>
</comment>
<accession>A0A6V8PRG8</accession>
<dbReference type="PANTHER" id="PTHR43000">
    <property type="entry name" value="DTDP-D-GLUCOSE 4,6-DEHYDRATASE-RELATED"/>
    <property type="match status" value="1"/>
</dbReference>
<dbReference type="Pfam" id="PF01370">
    <property type="entry name" value="Epimerase"/>
    <property type="match status" value="1"/>
</dbReference>
<evidence type="ECO:0000259" key="2">
    <source>
        <dbReference type="Pfam" id="PF01370"/>
    </source>
</evidence>
<dbReference type="EMBL" id="BLRY01000019">
    <property type="protein sequence ID" value="GFP27169.1"/>
    <property type="molecule type" value="Genomic_DNA"/>
</dbReference>
<proteinExistence type="inferred from homology"/>
<dbReference type="Proteomes" id="UP000591948">
    <property type="component" value="Unassembled WGS sequence"/>
</dbReference>
<evidence type="ECO:0000256" key="1">
    <source>
        <dbReference type="ARBA" id="ARBA00007637"/>
    </source>
</evidence>
<dbReference type="InterPro" id="IPR001509">
    <property type="entry name" value="Epimerase_deHydtase"/>
</dbReference>
<evidence type="ECO:0000313" key="6">
    <source>
        <dbReference type="Proteomes" id="UP000591948"/>
    </source>
</evidence>
<dbReference type="InterPro" id="IPR036291">
    <property type="entry name" value="NAD(P)-bd_dom_sf"/>
</dbReference>
<dbReference type="AlphaFoldDB" id="A0A6V8PRG8"/>
<evidence type="ECO:0000313" key="4">
    <source>
        <dbReference type="EMBL" id="GFP34968.1"/>
    </source>
</evidence>
<reference evidence="5 6" key="1">
    <citation type="journal article" date="2020" name="Front. Microbiol.">
        <title>Single-cell genomics of novel Actinobacteria with the Wood-Ljungdahl pathway discovered in a serpentinizing system.</title>
        <authorList>
            <person name="Merino N."/>
            <person name="Kawai M."/>
            <person name="Boyd E.S."/>
            <person name="Colman D.R."/>
            <person name="McGlynn S.E."/>
            <person name="Nealson K.H."/>
            <person name="Kurokawa K."/>
            <person name="Hongoh Y."/>
        </authorList>
    </citation>
    <scope>NUCLEOTIDE SEQUENCE [LARGE SCALE GENOMIC DNA]</scope>
    <source>
        <strain evidence="3 6">S33</strain>
        <strain evidence="4 5">S43</strain>
    </source>
</reference>
<keyword evidence="6" id="KW-1185">Reference proteome</keyword>
<comment type="caution">
    <text evidence="4">The sequence shown here is derived from an EMBL/GenBank/DDBJ whole genome shotgun (WGS) entry which is preliminary data.</text>
</comment>
<dbReference type="EMBL" id="BLSB01000037">
    <property type="protein sequence ID" value="GFP34968.1"/>
    <property type="molecule type" value="Genomic_DNA"/>
</dbReference>
<gene>
    <name evidence="3" type="ORF">HKBW3S33_00583</name>
    <name evidence="4" type="ORF">HKBW3S43_00760</name>
</gene>
<name>A0A6V8PRG8_9ACTN</name>
<evidence type="ECO:0000313" key="3">
    <source>
        <dbReference type="EMBL" id="GFP27169.1"/>
    </source>
</evidence>
<feature type="domain" description="NAD-dependent epimerase/dehydratase" evidence="2">
    <location>
        <begin position="3"/>
        <end position="236"/>
    </location>
</feature>
<dbReference type="SUPFAM" id="SSF51735">
    <property type="entry name" value="NAD(P)-binding Rossmann-fold domains"/>
    <property type="match status" value="1"/>
</dbReference>
<organism evidence="4 5">
    <name type="scientific">Candidatus Hakubella thermalkaliphila</name>
    <dbReference type="NCBI Taxonomy" id="2754717"/>
    <lineage>
        <taxon>Bacteria</taxon>
        <taxon>Bacillati</taxon>
        <taxon>Actinomycetota</taxon>
        <taxon>Actinomycetota incertae sedis</taxon>
        <taxon>Candidatus Hakubellales</taxon>
        <taxon>Candidatus Hakubellaceae</taxon>
        <taxon>Candidatus Hakubella</taxon>
    </lineage>
</organism>
<dbReference type="Gene3D" id="3.90.25.10">
    <property type="entry name" value="UDP-galactose 4-epimerase, domain 1"/>
    <property type="match status" value="1"/>
</dbReference>
<protein>
    <submittedName>
        <fullName evidence="4">UDP-glucose 4-epimerase</fullName>
    </submittedName>
</protein>
<dbReference type="Proteomes" id="UP000576480">
    <property type="component" value="Unassembled WGS sequence"/>
</dbReference>
<dbReference type="RefSeq" id="WP_176229656.1">
    <property type="nucleotide sequence ID" value="NZ_BLRY01000019.1"/>
</dbReference>
<evidence type="ECO:0000313" key="5">
    <source>
        <dbReference type="Proteomes" id="UP000576480"/>
    </source>
</evidence>
<dbReference type="PRINTS" id="PR01713">
    <property type="entry name" value="NUCEPIMERASE"/>
</dbReference>